<name>A0A0S4J3N0_BODSA</name>
<evidence type="ECO:0000313" key="3">
    <source>
        <dbReference type="Proteomes" id="UP000051952"/>
    </source>
</evidence>
<proteinExistence type="predicted"/>
<dbReference type="EMBL" id="CYKH01001231">
    <property type="protein sequence ID" value="CUG86025.1"/>
    <property type="molecule type" value="Genomic_DNA"/>
</dbReference>
<protein>
    <submittedName>
        <fullName evidence="2">Uncharacterized protein</fullName>
    </submittedName>
</protein>
<feature type="region of interest" description="Disordered" evidence="1">
    <location>
        <begin position="65"/>
        <end position="84"/>
    </location>
</feature>
<feature type="compositionally biased region" description="Polar residues" evidence="1">
    <location>
        <begin position="244"/>
        <end position="256"/>
    </location>
</feature>
<accession>A0A0S4J3N0</accession>
<feature type="compositionally biased region" description="Polar residues" evidence="1">
    <location>
        <begin position="172"/>
        <end position="205"/>
    </location>
</feature>
<organism evidence="2 3">
    <name type="scientific">Bodo saltans</name>
    <name type="common">Flagellated protozoan</name>
    <dbReference type="NCBI Taxonomy" id="75058"/>
    <lineage>
        <taxon>Eukaryota</taxon>
        <taxon>Discoba</taxon>
        <taxon>Euglenozoa</taxon>
        <taxon>Kinetoplastea</taxon>
        <taxon>Metakinetoplastina</taxon>
        <taxon>Eubodonida</taxon>
        <taxon>Bodonidae</taxon>
        <taxon>Bodo</taxon>
    </lineage>
</organism>
<keyword evidence="3" id="KW-1185">Reference proteome</keyword>
<dbReference type="Proteomes" id="UP000051952">
    <property type="component" value="Unassembled WGS sequence"/>
</dbReference>
<sequence length="285" mass="30597">MSAATRPPHPPTRAAPQDSPSASALPRQRSMPKVKIAMDAMVSNLAATLSSTSGTFVMPLTSFPASSGRSKLTKKRNTGRSDGATDKYAQRCEEVQTLTHMCRVLRGLLYGVPDAEQRRRQEILSEEHKSFAAAVCRAFGVAAGLIASERRSEIRNRHHSEAQKRREEVSLRRSQSPDRSILSRSSTTVSNTTAADSSFIQASPSPRTRGLQLLFLTPVNPGVPPRSGSSATAAPASPSLAGNRPTTPINAVSTPQGWIPSPSPIGRRHRHMGEVDSPVAANSLY</sequence>
<gene>
    <name evidence="2" type="ORF">BSAL_91355</name>
</gene>
<dbReference type="AlphaFoldDB" id="A0A0S4J3N0"/>
<evidence type="ECO:0000313" key="2">
    <source>
        <dbReference type="EMBL" id="CUG86025.1"/>
    </source>
</evidence>
<feature type="region of interest" description="Disordered" evidence="1">
    <location>
        <begin position="217"/>
        <end position="285"/>
    </location>
</feature>
<feature type="region of interest" description="Disordered" evidence="1">
    <location>
        <begin position="1"/>
        <end position="28"/>
    </location>
</feature>
<reference evidence="3" key="1">
    <citation type="submission" date="2015-09" db="EMBL/GenBank/DDBJ databases">
        <authorList>
            <consortium name="Pathogen Informatics"/>
        </authorList>
    </citation>
    <scope>NUCLEOTIDE SEQUENCE [LARGE SCALE GENOMIC DNA]</scope>
    <source>
        <strain evidence="3">Lake Konstanz</strain>
    </source>
</reference>
<feature type="compositionally biased region" description="Basic and acidic residues" evidence="1">
    <location>
        <begin position="154"/>
        <end position="171"/>
    </location>
</feature>
<feature type="compositionally biased region" description="Low complexity" evidence="1">
    <location>
        <begin position="225"/>
        <end position="241"/>
    </location>
</feature>
<dbReference type="VEuPathDB" id="TriTrypDB:BSAL_91355"/>
<feature type="region of interest" description="Disordered" evidence="1">
    <location>
        <begin position="154"/>
        <end position="205"/>
    </location>
</feature>
<evidence type="ECO:0000256" key="1">
    <source>
        <dbReference type="SAM" id="MobiDB-lite"/>
    </source>
</evidence>